<accession>Q7VJM4</accession>
<evidence type="ECO:0000313" key="1">
    <source>
        <dbReference type="EMBL" id="AAP76816.1"/>
    </source>
</evidence>
<protein>
    <submittedName>
        <fullName evidence="1">Uncharacterized protein</fullName>
    </submittedName>
</protein>
<dbReference type="HOGENOM" id="CLU_833587_0_0_7"/>
<gene>
    <name evidence="1" type="ordered locus">HH_0219</name>
</gene>
<sequence length="274" mass="31299">MCEGLITVSCYSKKIILGEEEIFTLYNAGFDIHSIDNNSLQASFKIKDIKWNPIETTKEAELELVNLISSSIPQKLECDVALKRNDDKLSENIQCNMKASNASYELNSKETYQHSTFNTQNMAKILENFYLKAILATDNDADDTYNDVKYAFDTFMLKAQNKGEFSKDMYKLYEVQSKIQEMPYGQEGFAQYAKNINTLALITASFVLGDVYHDEMITFGNALESYLTGQTHELGIHLSHQENKELKFKTLEDFAQSSNFSHFSDDYTLTILSK</sequence>
<reference evidence="1 2" key="1">
    <citation type="journal article" date="2003" name="Proc. Natl. Acad. Sci. U.S.A.">
        <title>The complete genome sequence of the carcinogenic bacterium Helicobacter hepaticus.</title>
        <authorList>
            <person name="Suerbaum S."/>
            <person name="Josenhans C."/>
            <person name="Sterzenbach T."/>
            <person name="Drescher B."/>
            <person name="Brandt P."/>
            <person name="Bell M."/>
            <person name="Droege M."/>
            <person name="Fartmann B."/>
            <person name="Fischer H.-P."/>
            <person name="Ge Z."/>
            <person name="Hoerster A."/>
            <person name="Holland R."/>
            <person name="Klein K."/>
            <person name="Koenig J."/>
            <person name="Macko L."/>
            <person name="Mendz G.L."/>
            <person name="Nyakatura G."/>
            <person name="Schauer D.B."/>
            <person name="Shen Z."/>
            <person name="Weber J."/>
            <person name="Frosch M."/>
            <person name="Fox J.G."/>
        </authorList>
    </citation>
    <scope>NUCLEOTIDE SEQUENCE [LARGE SCALE GENOMIC DNA]</scope>
    <source>
        <strain evidence="2">ATCC 51449 / 3B1</strain>
    </source>
</reference>
<name>Q7VJM4_HELHP</name>
<dbReference type="AlphaFoldDB" id="Q7VJM4"/>
<dbReference type="EMBL" id="AE017125">
    <property type="protein sequence ID" value="AAP76816.1"/>
    <property type="molecule type" value="Genomic_DNA"/>
</dbReference>
<keyword evidence="2" id="KW-1185">Reference proteome</keyword>
<evidence type="ECO:0000313" key="2">
    <source>
        <dbReference type="Proteomes" id="UP000002495"/>
    </source>
</evidence>
<dbReference type="Proteomes" id="UP000002495">
    <property type="component" value="Chromosome"/>
</dbReference>
<dbReference type="STRING" id="235279.HH_0219"/>
<proteinExistence type="predicted"/>
<dbReference type="KEGG" id="hhe:HH_0219"/>
<organism evidence="1 2">
    <name type="scientific">Helicobacter hepaticus (strain ATCC 51449 / 3B1)</name>
    <dbReference type="NCBI Taxonomy" id="235279"/>
    <lineage>
        <taxon>Bacteria</taxon>
        <taxon>Pseudomonadati</taxon>
        <taxon>Campylobacterota</taxon>
        <taxon>Epsilonproteobacteria</taxon>
        <taxon>Campylobacterales</taxon>
        <taxon>Helicobacteraceae</taxon>
        <taxon>Helicobacter</taxon>
    </lineage>
</organism>